<evidence type="ECO:0000259" key="4">
    <source>
        <dbReference type="Pfam" id="PF00676"/>
    </source>
</evidence>
<dbReference type="Pfam" id="PF00676">
    <property type="entry name" value="E1_dh"/>
    <property type="match status" value="1"/>
</dbReference>
<name>A0ABP9PPA3_9PSEU</name>
<proteinExistence type="predicted"/>
<dbReference type="InterPro" id="IPR001017">
    <property type="entry name" value="DH_E1"/>
</dbReference>
<dbReference type="Gene3D" id="3.40.50.970">
    <property type="match status" value="1"/>
</dbReference>
<protein>
    <submittedName>
        <fullName evidence="5">Pyruvate dehydrogenase (Acetyl-transferring) E1 component subunit alpha</fullName>
    </submittedName>
</protein>
<keyword evidence="3" id="KW-0786">Thiamine pyrophosphate</keyword>
<keyword evidence="2" id="KW-0560">Oxidoreductase</keyword>
<feature type="domain" description="Dehydrogenase E1 component" evidence="4">
    <location>
        <begin position="26"/>
        <end position="311"/>
    </location>
</feature>
<comment type="cofactor">
    <cofactor evidence="1">
        <name>thiamine diphosphate</name>
        <dbReference type="ChEBI" id="CHEBI:58937"/>
    </cofactor>
</comment>
<comment type="caution">
    <text evidence="5">The sequence shown here is derived from an EMBL/GenBank/DDBJ whole genome shotgun (WGS) entry which is preliminary data.</text>
</comment>
<organism evidence="5 6">
    <name type="scientific">Pseudonocardia eucalypti</name>
    <dbReference type="NCBI Taxonomy" id="648755"/>
    <lineage>
        <taxon>Bacteria</taxon>
        <taxon>Bacillati</taxon>
        <taxon>Actinomycetota</taxon>
        <taxon>Actinomycetes</taxon>
        <taxon>Pseudonocardiales</taxon>
        <taxon>Pseudonocardiaceae</taxon>
        <taxon>Pseudonocardia</taxon>
    </lineage>
</organism>
<dbReference type="EMBL" id="BAABJP010000005">
    <property type="protein sequence ID" value="GAA5149945.1"/>
    <property type="molecule type" value="Genomic_DNA"/>
</dbReference>
<gene>
    <name evidence="5" type="primary">pdhA_3</name>
    <name evidence="5" type="ORF">GCM10023321_14600</name>
</gene>
<dbReference type="InterPro" id="IPR050642">
    <property type="entry name" value="PDH_E1_Alpha_Subunit"/>
</dbReference>
<dbReference type="InterPro" id="IPR029061">
    <property type="entry name" value="THDP-binding"/>
</dbReference>
<evidence type="ECO:0000313" key="6">
    <source>
        <dbReference type="Proteomes" id="UP001428817"/>
    </source>
</evidence>
<evidence type="ECO:0000313" key="5">
    <source>
        <dbReference type="EMBL" id="GAA5149945.1"/>
    </source>
</evidence>
<reference evidence="6" key="1">
    <citation type="journal article" date="2019" name="Int. J. Syst. Evol. Microbiol.">
        <title>The Global Catalogue of Microorganisms (GCM) 10K type strain sequencing project: providing services to taxonomists for standard genome sequencing and annotation.</title>
        <authorList>
            <consortium name="The Broad Institute Genomics Platform"/>
            <consortium name="The Broad Institute Genome Sequencing Center for Infectious Disease"/>
            <person name="Wu L."/>
            <person name="Ma J."/>
        </authorList>
    </citation>
    <scope>NUCLEOTIDE SEQUENCE [LARGE SCALE GENOMIC DNA]</scope>
    <source>
        <strain evidence="6">JCM 18303</strain>
    </source>
</reference>
<keyword evidence="5" id="KW-0670">Pyruvate</keyword>
<dbReference type="PANTHER" id="PTHR11516:SF60">
    <property type="entry name" value="PYRUVATE DEHYDROGENASE E1 COMPONENT SUBUNIT ALPHA"/>
    <property type="match status" value="1"/>
</dbReference>
<dbReference type="PANTHER" id="PTHR11516">
    <property type="entry name" value="PYRUVATE DEHYDROGENASE E1 COMPONENT, ALPHA SUBUNIT BACTERIAL AND ORGANELLAR"/>
    <property type="match status" value="1"/>
</dbReference>
<sequence length="324" mass="34994">MTDNETRRGIYERMYRILTVDSTMRGLMMKGAISIIYYSPRGQEAIPAAVSAALTPADYITTTYRGLHDTLAKGAPVREVIAEIIGRSGGTCKGKGGIMHLSDPRRGVMATSGIVGGAIPIANGLALRCQMTGNDSVTVAYFGDGATNIGAFHESLNMAALWRLPVVFVCQNNEYGEFTPRMESMTVQRIATRAAGYAIPGVTVDGNDPDETYAAAHTAVARARAGEGPTLIEANTYRFMGHIFGVDQMEYMPKQEREAALANDPVPAYRRRLLERGVATEDELAELEAEVNSEVEAAVEFAMQSPPPDPEETFTDVYAEAVPA</sequence>
<dbReference type="RefSeq" id="WP_221497711.1">
    <property type="nucleotide sequence ID" value="NZ_BAABJP010000005.1"/>
</dbReference>
<dbReference type="Proteomes" id="UP001428817">
    <property type="component" value="Unassembled WGS sequence"/>
</dbReference>
<dbReference type="SUPFAM" id="SSF52518">
    <property type="entry name" value="Thiamin diphosphate-binding fold (THDP-binding)"/>
    <property type="match status" value="1"/>
</dbReference>
<accession>A0ABP9PPA3</accession>
<evidence type="ECO:0000256" key="3">
    <source>
        <dbReference type="ARBA" id="ARBA00023052"/>
    </source>
</evidence>
<evidence type="ECO:0000256" key="2">
    <source>
        <dbReference type="ARBA" id="ARBA00023002"/>
    </source>
</evidence>
<dbReference type="CDD" id="cd02000">
    <property type="entry name" value="TPP_E1_PDC_ADC_BCADC"/>
    <property type="match status" value="1"/>
</dbReference>
<evidence type="ECO:0000256" key="1">
    <source>
        <dbReference type="ARBA" id="ARBA00001964"/>
    </source>
</evidence>
<keyword evidence="6" id="KW-1185">Reference proteome</keyword>